<feature type="region of interest" description="Disordered" evidence="5">
    <location>
        <begin position="177"/>
        <end position="197"/>
    </location>
</feature>
<accession>A0ABW2KSF9</accession>
<evidence type="ECO:0000256" key="4">
    <source>
        <dbReference type="RuleBase" id="RU362116"/>
    </source>
</evidence>
<dbReference type="InterPro" id="IPR020013">
    <property type="entry name" value="Flagellar_FlgE/F/G"/>
</dbReference>
<dbReference type="EMBL" id="JBHTCM010000004">
    <property type="protein sequence ID" value="MFC7332231.1"/>
    <property type="molecule type" value="Genomic_DNA"/>
</dbReference>
<feature type="domain" description="Flagellar basal body rod protein N-terminal" evidence="6">
    <location>
        <begin position="5"/>
        <end position="35"/>
    </location>
</feature>
<feature type="compositionally biased region" description="Basic and acidic residues" evidence="5">
    <location>
        <begin position="179"/>
        <end position="188"/>
    </location>
</feature>
<dbReference type="Pfam" id="PF00460">
    <property type="entry name" value="Flg_bb_rod"/>
    <property type="match status" value="1"/>
</dbReference>
<dbReference type="NCBIfam" id="TIGR03506">
    <property type="entry name" value="FlgEFG_subfam"/>
    <property type="match status" value="1"/>
</dbReference>
<dbReference type="PROSITE" id="PS00588">
    <property type="entry name" value="FLAGELLA_BB_ROD"/>
    <property type="match status" value="1"/>
</dbReference>
<keyword evidence="10" id="KW-1185">Reference proteome</keyword>
<protein>
    <recommendedName>
        <fullName evidence="4">Flagellar basal-body rod protein FlgF</fullName>
    </recommendedName>
</protein>
<dbReference type="PANTHER" id="PTHR30435">
    <property type="entry name" value="FLAGELLAR PROTEIN"/>
    <property type="match status" value="1"/>
</dbReference>
<feature type="domain" description="Flagellar basal-body/hook protein C-terminal" evidence="7">
    <location>
        <begin position="191"/>
        <end position="234"/>
    </location>
</feature>
<feature type="domain" description="Flagellar hook protein FlgE/F/G-like D1" evidence="8">
    <location>
        <begin position="83"/>
        <end position="147"/>
    </location>
</feature>
<dbReference type="Proteomes" id="UP001596456">
    <property type="component" value="Unassembled WGS sequence"/>
</dbReference>
<dbReference type="InterPro" id="IPR010930">
    <property type="entry name" value="Flg_bb/hook_C_dom"/>
</dbReference>
<dbReference type="NCBIfam" id="TIGR02490">
    <property type="entry name" value="flgF"/>
    <property type="match status" value="1"/>
</dbReference>
<name>A0ABW2KSF9_9PROT</name>
<dbReference type="PANTHER" id="PTHR30435:SF19">
    <property type="entry name" value="FLAGELLAR BASAL-BODY ROD PROTEIN FLGG"/>
    <property type="match status" value="1"/>
</dbReference>
<evidence type="ECO:0000259" key="8">
    <source>
        <dbReference type="Pfam" id="PF22692"/>
    </source>
</evidence>
<dbReference type="InterPro" id="IPR019776">
    <property type="entry name" value="Flagellar_basal_body_rod_CS"/>
</dbReference>
<keyword evidence="9" id="KW-0282">Flagellum</keyword>
<keyword evidence="9" id="KW-0969">Cilium</keyword>
<dbReference type="InterPro" id="IPR001444">
    <property type="entry name" value="Flag_bb_rod_N"/>
</dbReference>
<comment type="caution">
    <text evidence="9">The sequence shown here is derived from an EMBL/GenBank/DDBJ whole genome shotgun (WGS) entry which is preliminary data.</text>
</comment>
<evidence type="ECO:0000259" key="6">
    <source>
        <dbReference type="Pfam" id="PF00460"/>
    </source>
</evidence>
<comment type="subunit">
    <text evidence="4">The basal body constitutes a major portion of the flagellar organelle and consists of five rings (E,L,P,S, and M) mounted on a central rod. The rod consists of about 26 subunits of FlgG in the distal portion, and FlgB, FlgC and FlgF are thought to build up the proximal portion of the rod with about 6 subunits each.</text>
</comment>
<keyword evidence="9" id="KW-0966">Cell projection</keyword>
<dbReference type="InterPro" id="IPR012836">
    <property type="entry name" value="FlgF"/>
</dbReference>
<dbReference type="InterPro" id="IPR037925">
    <property type="entry name" value="FlgE/F/G-like"/>
</dbReference>
<comment type="similarity">
    <text evidence="2 4">Belongs to the flagella basal body rod proteins family.</text>
</comment>
<organism evidence="9 10">
    <name type="scientific">Rhodocista pekingensis</name>
    <dbReference type="NCBI Taxonomy" id="201185"/>
    <lineage>
        <taxon>Bacteria</taxon>
        <taxon>Pseudomonadati</taxon>
        <taxon>Pseudomonadota</taxon>
        <taxon>Alphaproteobacteria</taxon>
        <taxon>Rhodospirillales</taxon>
        <taxon>Azospirillaceae</taxon>
        <taxon>Rhodocista</taxon>
    </lineage>
</organism>
<proteinExistence type="inferred from homology"/>
<evidence type="ECO:0000256" key="2">
    <source>
        <dbReference type="ARBA" id="ARBA00009677"/>
    </source>
</evidence>
<gene>
    <name evidence="9" type="primary">flgF</name>
    <name evidence="9" type="ORF">ACFQPS_03590</name>
</gene>
<dbReference type="InterPro" id="IPR053967">
    <property type="entry name" value="LlgE_F_G-like_D1"/>
</dbReference>
<evidence type="ECO:0000256" key="1">
    <source>
        <dbReference type="ARBA" id="ARBA00004117"/>
    </source>
</evidence>
<evidence type="ECO:0000256" key="3">
    <source>
        <dbReference type="ARBA" id="ARBA00023143"/>
    </source>
</evidence>
<evidence type="ECO:0000313" key="9">
    <source>
        <dbReference type="EMBL" id="MFC7332231.1"/>
    </source>
</evidence>
<sequence length="240" mass="27100">MENVLYIALSRQEAMRRQMDVVANNIANMNTTGFKSQRPLFLEYLERPDRRQERMSFVQDYGLMRNLQAGPVTVTDNPLDVALRSDGYFTVETLAGPRYTRAGGFQLNTDRELVDRNGLPVLSDAGARIVIPDGANQIRIQGDGSIETEQGPLARLKVVSFDDEQKMQELGGGLYSTEQEERPVEKPEITQGALEGSNVQPIVETTQMIDVLRAYQNTQRMIDSEHERLRTAIRQLGRVQ</sequence>
<keyword evidence="3 4" id="KW-0975">Bacterial flagellum</keyword>
<evidence type="ECO:0000313" key="10">
    <source>
        <dbReference type="Proteomes" id="UP001596456"/>
    </source>
</evidence>
<evidence type="ECO:0000259" key="7">
    <source>
        <dbReference type="Pfam" id="PF06429"/>
    </source>
</evidence>
<dbReference type="SUPFAM" id="SSF117143">
    <property type="entry name" value="Flagellar hook protein flgE"/>
    <property type="match status" value="1"/>
</dbReference>
<dbReference type="RefSeq" id="WP_377356502.1">
    <property type="nucleotide sequence ID" value="NZ_JBHTCM010000004.1"/>
</dbReference>
<dbReference type="Pfam" id="PF22692">
    <property type="entry name" value="LlgE_F_G_D1"/>
    <property type="match status" value="1"/>
</dbReference>
<reference evidence="10" key="1">
    <citation type="journal article" date="2019" name="Int. J. Syst. Evol. Microbiol.">
        <title>The Global Catalogue of Microorganisms (GCM) 10K type strain sequencing project: providing services to taxonomists for standard genome sequencing and annotation.</title>
        <authorList>
            <consortium name="The Broad Institute Genomics Platform"/>
            <consortium name="The Broad Institute Genome Sequencing Center for Infectious Disease"/>
            <person name="Wu L."/>
            <person name="Ma J."/>
        </authorList>
    </citation>
    <scope>NUCLEOTIDE SEQUENCE [LARGE SCALE GENOMIC DNA]</scope>
    <source>
        <strain evidence="10">CGMCC 1.16275</strain>
    </source>
</reference>
<comment type="subcellular location">
    <subcellularLocation>
        <location evidence="1 4">Bacterial flagellum basal body</location>
    </subcellularLocation>
</comment>
<evidence type="ECO:0000256" key="5">
    <source>
        <dbReference type="SAM" id="MobiDB-lite"/>
    </source>
</evidence>
<dbReference type="Pfam" id="PF06429">
    <property type="entry name" value="Flg_bbr_C"/>
    <property type="match status" value="1"/>
</dbReference>